<name>A0A916EEZ9_9GLOM</name>
<gene>
    <name evidence="1" type="ORF">CHRIB12_LOCUS18219</name>
</gene>
<dbReference type="Proteomes" id="UP000684084">
    <property type="component" value="Unassembled WGS sequence"/>
</dbReference>
<organism evidence="1 2">
    <name type="scientific">Rhizophagus irregularis</name>
    <dbReference type="NCBI Taxonomy" id="588596"/>
    <lineage>
        <taxon>Eukaryota</taxon>
        <taxon>Fungi</taxon>
        <taxon>Fungi incertae sedis</taxon>
        <taxon>Mucoromycota</taxon>
        <taxon>Glomeromycotina</taxon>
        <taxon>Glomeromycetes</taxon>
        <taxon>Glomerales</taxon>
        <taxon>Glomeraceae</taxon>
        <taxon>Rhizophagus</taxon>
    </lineage>
</organism>
<accession>A0A916EEZ9</accession>
<protein>
    <submittedName>
        <fullName evidence="1">Uncharacterized protein</fullName>
    </submittedName>
</protein>
<evidence type="ECO:0000313" key="2">
    <source>
        <dbReference type="Proteomes" id="UP000684084"/>
    </source>
</evidence>
<dbReference type="OrthoDB" id="2315696at2759"/>
<proteinExistence type="predicted"/>
<comment type="caution">
    <text evidence="1">The sequence shown here is derived from an EMBL/GenBank/DDBJ whole genome shotgun (WGS) entry which is preliminary data.</text>
</comment>
<reference evidence="1" key="1">
    <citation type="submission" date="2020-05" db="EMBL/GenBank/DDBJ databases">
        <authorList>
            <person name="Rincon C."/>
            <person name="Sanders R I."/>
            <person name="Robbins C."/>
            <person name="Chaturvedi A."/>
        </authorList>
    </citation>
    <scope>NUCLEOTIDE SEQUENCE</scope>
    <source>
        <strain evidence="1">CHB12</strain>
    </source>
</reference>
<evidence type="ECO:0000313" key="1">
    <source>
        <dbReference type="EMBL" id="CAB5382981.1"/>
    </source>
</evidence>
<dbReference type="AlphaFoldDB" id="A0A916EEZ9"/>
<sequence>MGGFFPTTIFWILCRLGDHIGSVILRLSKGSFSHSPGASKNRTVVLFGSCGSSIPIGRLYFTDGLEYIRSSFVASLGLIPISRVGVSFILSTILLANRSHSLQRLPVGRRNSIEY</sequence>
<dbReference type="EMBL" id="CAGKOT010000047">
    <property type="protein sequence ID" value="CAB5382981.1"/>
    <property type="molecule type" value="Genomic_DNA"/>
</dbReference>